<keyword evidence="1 3" id="KW-0732">Signal</keyword>
<evidence type="ECO:0000313" key="5">
    <source>
        <dbReference type="EMBL" id="MCP2332104.1"/>
    </source>
</evidence>
<comment type="caution">
    <text evidence="5">The sequence shown here is derived from an EMBL/GenBank/DDBJ whole genome shotgun (WGS) entry which is preliminary data.</text>
</comment>
<reference evidence="5 6" key="1">
    <citation type="submission" date="2013-07" db="EMBL/GenBank/DDBJ databases">
        <authorList>
            <consortium name="DOE Joint Genome Institute"/>
            <person name="Reeve W."/>
            <person name="Huntemann M."/>
            <person name="Han J."/>
            <person name="Chen A."/>
            <person name="Kyrpides N."/>
            <person name="Mavromatis K."/>
            <person name="Markowitz V."/>
            <person name="Palaniappan K."/>
            <person name="Ivanova N."/>
            <person name="Schaumberg A."/>
            <person name="Pati A."/>
            <person name="Liolios K."/>
            <person name="Nordberg H.P."/>
            <person name="Cantor M.N."/>
            <person name="Hua S.X."/>
            <person name="Woyke T."/>
        </authorList>
    </citation>
    <scope>NUCLEOTIDE SEQUENCE [LARGE SCALE GENOMIC DNA]</scope>
    <source>
        <strain evidence="5 6">DSM 43889</strain>
    </source>
</reference>
<dbReference type="RefSeq" id="WP_026417178.1">
    <property type="nucleotide sequence ID" value="NZ_AUBJ02000001.1"/>
</dbReference>
<gene>
    <name evidence="5" type="ORF">G443_002374</name>
</gene>
<feature type="region of interest" description="Disordered" evidence="2">
    <location>
        <begin position="178"/>
        <end position="288"/>
    </location>
</feature>
<dbReference type="CDD" id="cd12797">
    <property type="entry name" value="M23_peptidase"/>
    <property type="match status" value="1"/>
</dbReference>
<protein>
    <submittedName>
        <fullName evidence="5">Peptidase family M23</fullName>
    </submittedName>
</protein>
<reference evidence="5 6" key="2">
    <citation type="submission" date="2022-06" db="EMBL/GenBank/DDBJ databases">
        <title>Genomic Encyclopedia of Type Strains, Phase I: the one thousand microbial genomes (KMG-I) project.</title>
        <authorList>
            <person name="Kyrpides N."/>
        </authorList>
    </citation>
    <scope>NUCLEOTIDE SEQUENCE [LARGE SCALE GENOMIC DNA]</scope>
    <source>
        <strain evidence="5 6">DSM 43889</strain>
    </source>
</reference>
<dbReference type="Pfam" id="PF01551">
    <property type="entry name" value="Peptidase_M23"/>
    <property type="match status" value="1"/>
</dbReference>
<accession>A0ABT1JII0</accession>
<dbReference type="InterPro" id="IPR050570">
    <property type="entry name" value="Cell_wall_metabolism_enzyme"/>
</dbReference>
<keyword evidence="6" id="KW-1185">Reference proteome</keyword>
<evidence type="ECO:0000256" key="2">
    <source>
        <dbReference type="SAM" id="MobiDB-lite"/>
    </source>
</evidence>
<dbReference type="EMBL" id="AUBJ02000001">
    <property type="protein sequence ID" value="MCP2332104.1"/>
    <property type="molecule type" value="Genomic_DNA"/>
</dbReference>
<feature type="domain" description="M23ase beta-sheet core" evidence="4">
    <location>
        <begin position="70"/>
        <end position="154"/>
    </location>
</feature>
<dbReference type="InterPro" id="IPR016047">
    <property type="entry name" value="M23ase_b-sheet_dom"/>
</dbReference>
<evidence type="ECO:0000256" key="1">
    <source>
        <dbReference type="ARBA" id="ARBA00022729"/>
    </source>
</evidence>
<proteinExistence type="predicted"/>
<dbReference type="Proteomes" id="UP000791080">
    <property type="component" value="Unassembled WGS sequence"/>
</dbReference>
<evidence type="ECO:0000313" key="6">
    <source>
        <dbReference type="Proteomes" id="UP000791080"/>
    </source>
</evidence>
<dbReference type="Gene3D" id="2.70.70.10">
    <property type="entry name" value="Glucose Permease (Domain IIA)"/>
    <property type="match status" value="1"/>
</dbReference>
<evidence type="ECO:0000256" key="3">
    <source>
        <dbReference type="SAM" id="SignalP"/>
    </source>
</evidence>
<feature type="chain" id="PRO_5045878040" evidence="3">
    <location>
        <begin position="23"/>
        <end position="288"/>
    </location>
</feature>
<dbReference type="InterPro" id="IPR011055">
    <property type="entry name" value="Dup_hybrid_motif"/>
</dbReference>
<feature type="signal peptide" evidence="3">
    <location>
        <begin position="1"/>
        <end position="22"/>
    </location>
</feature>
<name>A0ABT1JII0_ACTCY</name>
<evidence type="ECO:0000259" key="4">
    <source>
        <dbReference type="Pfam" id="PF01551"/>
    </source>
</evidence>
<feature type="compositionally biased region" description="Pro residues" evidence="2">
    <location>
        <begin position="186"/>
        <end position="208"/>
    </location>
</feature>
<organism evidence="5 6">
    <name type="scientific">Actinoalloteichus caeruleus DSM 43889</name>
    <dbReference type="NCBI Taxonomy" id="1120930"/>
    <lineage>
        <taxon>Bacteria</taxon>
        <taxon>Bacillati</taxon>
        <taxon>Actinomycetota</taxon>
        <taxon>Actinomycetes</taxon>
        <taxon>Pseudonocardiales</taxon>
        <taxon>Pseudonocardiaceae</taxon>
        <taxon>Actinoalloteichus</taxon>
        <taxon>Actinoalloteichus cyanogriseus</taxon>
    </lineage>
</organism>
<dbReference type="PANTHER" id="PTHR21666:SF289">
    <property type="entry name" value="L-ALA--D-GLU ENDOPEPTIDASE"/>
    <property type="match status" value="1"/>
</dbReference>
<dbReference type="PANTHER" id="PTHR21666">
    <property type="entry name" value="PEPTIDASE-RELATED"/>
    <property type="match status" value="1"/>
</dbReference>
<sequence length="288" mass="29909">MGILAASAAVVAGLATAPTAPAVDGGARAVSAPHPLFHLPFPCGETWRAYTHTGHAYPDAQLDFGQGSPPDGRQVVAARAGTVAENGVYGDGSSYLVLDHGDGWSTRYVHMRTASMARTGSVVRSGDPIGEVGDVGSAGQFHLHFEQRHDGVPVPIRFDDEPVTYKYFPEYVTLVSGNCGGEPSEPEPVAPPEPAPQPPAPEPVAPPRPADDQVQDARPPAPAAPLPAHRPTSAPEPDVPSGAGAGGDTAPPAAPARPALDHLLGQRDAYRFTPTMPEFARPWEGTEG</sequence>
<dbReference type="SUPFAM" id="SSF51261">
    <property type="entry name" value="Duplicated hybrid motif"/>
    <property type="match status" value="1"/>
</dbReference>